<dbReference type="InterPro" id="IPR029016">
    <property type="entry name" value="GAF-like_dom_sf"/>
</dbReference>
<comment type="caution">
    <text evidence="2">The sequence shown here is derived from an EMBL/GenBank/DDBJ whole genome shotgun (WGS) entry which is preliminary data.</text>
</comment>
<dbReference type="PANTHER" id="PTHR43155:SF2">
    <property type="entry name" value="CYCLIC DI-GMP PHOSPHODIESTERASE PA4108"/>
    <property type="match status" value="1"/>
</dbReference>
<dbReference type="AlphaFoldDB" id="A0A2M7S822"/>
<dbReference type="InterPro" id="IPR037522">
    <property type="entry name" value="HD_GYP_dom"/>
</dbReference>
<dbReference type="Proteomes" id="UP000229307">
    <property type="component" value="Unassembled WGS sequence"/>
</dbReference>
<gene>
    <name evidence="2" type="ORF">COY52_09670</name>
</gene>
<evidence type="ECO:0000259" key="1">
    <source>
        <dbReference type="PROSITE" id="PS51832"/>
    </source>
</evidence>
<dbReference type="Gene3D" id="1.10.3210.10">
    <property type="entry name" value="Hypothetical protein af1432"/>
    <property type="match status" value="1"/>
</dbReference>
<dbReference type="SMART" id="SM00471">
    <property type="entry name" value="HDc"/>
    <property type="match status" value="1"/>
</dbReference>
<dbReference type="PROSITE" id="PS51832">
    <property type="entry name" value="HD_GYP"/>
    <property type="match status" value="1"/>
</dbReference>
<accession>A0A2M7S822</accession>
<evidence type="ECO:0000313" key="3">
    <source>
        <dbReference type="Proteomes" id="UP000229307"/>
    </source>
</evidence>
<protein>
    <recommendedName>
        <fullName evidence="1">HD-GYP domain-containing protein</fullName>
    </recommendedName>
</protein>
<dbReference type="SUPFAM" id="SSF55781">
    <property type="entry name" value="GAF domain-like"/>
    <property type="match status" value="1"/>
</dbReference>
<dbReference type="EMBL" id="PFMR01000261">
    <property type="protein sequence ID" value="PIZ15473.1"/>
    <property type="molecule type" value="Genomic_DNA"/>
</dbReference>
<dbReference type="Gene3D" id="3.30.450.40">
    <property type="match status" value="1"/>
</dbReference>
<organism evidence="2 3">
    <name type="scientific">Candidatus Desantisbacteria bacterium CG_4_10_14_0_8_um_filter_48_22</name>
    <dbReference type="NCBI Taxonomy" id="1974543"/>
    <lineage>
        <taxon>Bacteria</taxon>
        <taxon>Candidatus Desantisiibacteriota</taxon>
    </lineage>
</organism>
<reference evidence="3" key="1">
    <citation type="submission" date="2017-09" db="EMBL/GenBank/DDBJ databases">
        <title>Depth-based differentiation of microbial function through sediment-hosted aquifers and enrichment of novel symbionts in the deep terrestrial subsurface.</title>
        <authorList>
            <person name="Probst A.J."/>
            <person name="Ladd B."/>
            <person name="Jarett J.K."/>
            <person name="Geller-Mcgrath D.E."/>
            <person name="Sieber C.M.K."/>
            <person name="Emerson J.B."/>
            <person name="Anantharaman K."/>
            <person name="Thomas B.C."/>
            <person name="Malmstrom R."/>
            <person name="Stieglmeier M."/>
            <person name="Klingl A."/>
            <person name="Woyke T."/>
            <person name="Ryan C.M."/>
            <person name="Banfield J.F."/>
        </authorList>
    </citation>
    <scope>NUCLEOTIDE SEQUENCE [LARGE SCALE GENOMIC DNA]</scope>
</reference>
<dbReference type="InterPro" id="IPR006675">
    <property type="entry name" value="HDIG_dom"/>
</dbReference>
<dbReference type="PANTHER" id="PTHR43155">
    <property type="entry name" value="CYCLIC DI-GMP PHOSPHODIESTERASE PA4108-RELATED"/>
    <property type="match status" value="1"/>
</dbReference>
<dbReference type="SMART" id="SM00065">
    <property type="entry name" value="GAF"/>
    <property type="match status" value="1"/>
</dbReference>
<proteinExistence type="predicted"/>
<sequence length="378" mass="42119">MKKANEQTEEELGQLTLFCKIASTIASTLEIEKVLGLITRSVCQLINTQACTLRLINEEGNELTLVSSHGLSLEYQKKGPVMIGEGIAGCVLKTGKPEAVLDVLKDPRYKTKNFAKKASLRSLLCVPLVTKERTIGVISTYTTRRHSFSEKEQKILSLFASEAAIAIENARLMNKIKEAYLNTLRSLGAIVDAFDWHTERHSENVRNYSIAIGREMGLEPDDLKAIEYAAYIHDIGKVGIDLNIIRKPDKLNEEEWRQIIKHPLLGANIAERMEVLDNLVPLVLHHHERFDGKGYPDGLKSEGIPIGARILAVADSYEAMTADRPYRKALSKESAVLEIKKNSGIQFDPKVVGAFLKTVKNFSKRGSEGQEITDPQKP</sequence>
<name>A0A2M7S822_9BACT</name>
<dbReference type="SUPFAM" id="SSF109604">
    <property type="entry name" value="HD-domain/PDEase-like"/>
    <property type="match status" value="1"/>
</dbReference>
<evidence type="ECO:0000313" key="2">
    <source>
        <dbReference type="EMBL" id="PIZ15473.1"/>
    </source>
</evidence>
<dbReference type="CDD" id="cd00077">
    <property type="entry name" value="HDc"/>
    <property type="match status" value="1"/>
</dbReference>
<dbReference type="InterPro" id="IPR003018">
    <property type="entry name" value="GAF"/>
</dbReference>
<dbReference type="Pfam" id="PF13487">
    <property type="entry name" value="HD_5"/>
    <property type="match status" value="1"/>
</dbReference>
<dbReference type="NCBIfam" id="TIGR00277">
    <property type="entry name" value="HDIG"/>
    <property type="match status" value="1"/>
</dbReference>
<dbReference type="Pfam" id="PF13185">
    <property type="entry name" value="GAF_2"/>
    <property type="match status" value="1"/>
</dbReference>
<dbReference type="InterPro" id="IPR003607">
    <property type="entry name" value="HD/PDEase_dom"/>
</dbReference>
<feature type="domain" description="HD-GYP" evidence="1">
    <location>
        <begin position="176"/>
        <end position="371"/>
    </location>
</feature>